<protein>
    <submittedName>
        <fullName evidence="5">Tetratricopeptide repeat protein</fullName>
    </submittedName>
</protein>
<dbReference type="PANTHER" id="PTHR12558:SF13">
    <property type="entry name" value="CELL DIVISION CYCLE PROTEIN 27 HOMOLOG"/>
    <property type="match status" value="1"/>
</dbReference>
<keyword evidence="1 3" id="KW-0802">TPR repeat</keyword>
<dbReference type="Gene3D" id="1.10.510.10">
    <property type="entry name" value="Transferase(Phosphotransferase) domain 1"/>
    <property type="match status" value="1"/>
</dbReference>
<name>I7MCV1_TETTS</name>
<dbReference type="SMART" id="SM00028">
    <property type="entry name" value="TPR"/>
    <property type="match status" value="13"/>
</dbReference>
<dbReference type="PANTHER" id="PTHR12558">
    <property type="entry name" value="CELL DIVISION CYCLE 16,23,27"/>
    <property type="match status" value="1"/>
</dbReference>
<feature type="repeat" description="TPR" evidence="3">
    <location>
        <begin position="1119"/>
        <end position="1152"/>
    </location>
</feature>
<dbReference type="Pfam" id="PF07714">
    <property type="entry name" value="PK_Tyr_Ser-Thr"/>
    <property type="match status" value="1"/>
</dbReference>
<dbReference type="STRING" id="312017.I7MCV1"/>
<dbReference type="Gene3D" id="1.25.40.10">
    <property type="entry name" value="Tetratricopeptide repeat domain"/>
    <property type="match status" value="4"/>
</dbReference>
<dbReference type="SMART" id="SM00220">
    <property type="entry name" value="S_TKc"/>
    <property type="match status" value="1"/>
</dbReference>
<dbReference type="Gene3D" id="3.30.200.20">
    <property type="entry name" value="Phosphorylase Kinase, domain 1"/>
    <property type="match status" value="1"/>
</dbReference>
<sequence>MLNYQVKSSLSQQEEQCALEEILSFLEDQLLQHKGLKTLKSEKLQKCMQFLLFVQENDNNKINYVVKATPIVNQYNRKIESDLINQSKSQVQHLKNLKHPNIAEIHDEFIIDYFHFIVFDQCNSSLSTQAQEYSTSQIGDNQFQELAEQLTDAIDYLHKNSYVLNDISINKIFVGKDNLIKLYDILYFNTLPSPSLNTLPSTTQSVKKVSFDLHLDTDIEDVKVFEEKKKSDIWSIGMILAQYGGCVHEFFEKNSFYTCQKQKTLTPKSPNLSIQANKLIEFILTQSTCQLNFSIQDIKDKIIDFQYSYEQAQLLSTTKRMQTSLMELSSNLQDNGNSTRISLHKFHNTTEDNQLISTDRQLLTSHLERITEFNFLKGKQLLKQYKDFIKYRKDDIDALISLGYLEIKVNCNVQLANKYFEKALKNSANEIDAYFGLCECILAVRDSKNYFKVNQYTQVCLKINSKDWRADYYNAWVNYELQEFDQGEINIDLALQKQKQQGIIYSLKSIIVLKTGENEKRSKALIDYADSLNIKNDPIINLRKGIYYCHFKDYITAQSCFQQSLKMCPNQFQTLIQMIELYNIQNMTEKIQSLVQKVKNLFPQSFIVYQILGDQESNLQQQMSYYQKSIELNPDQTYSYKKIAELNYKLDQYQESIKYYLILIQKNPKDSQSLYACGKISHYQLKNIEQAKEFYSKAIEFDSKNTEILFDLSNIYAQIGQYDKSLELIKNVKELNKNDNRVHKKIAFLSLRNPKYKAKSFIKELKRAISKDPQIEFTLEELQLLNDVGMIKNVEDFLVELIEKNSHKSLIYFLLSQIKIFLNETLNAIELLRNSLQISPLEIKYNILIAKCYNSLNMQEISQFHYKQILQQDQNHLEALFQMSKIKYKEENYEECIKLIKKMENINQEQIEAYYILGDSYLKKKKYDKSIEYFKNYAKKVSEGDLNFQYYKLLANAYQLSGQKKQALENYYSYLKLDPLNIQILFTVSELEQQTNNFQKAKESYECLLKIDPNNHECKLKLGLLLQQIHDYENSYNYLEQYLQIKEDSIEARLAIAQLQAIFKKNNLSAIKQYQIILEKQPENQQALLELSCLFEKNQQFELAEQQISEYIKIYPNDEKGFILKAKLNMRNQKYNEAYLNFQKIISINPQNFMAYTNLGDICKILKKFDESEIYYEKSLEINYRYSISYYEIAHLNFINNQKKINYDKIILYMKSAIQFDPDNIQYFQFLGQVYLNQKILIKKEVIQYFNKCTENCKSQKTQDEINMIVKQLQQIYDQNMKQPSNLLIKFTNASLSIFSQKPSQQHFSLTKLKSEQHINIKADSDENNQQQQKQQQEQLQQQQVIKKRYCNCSIF</sequence>
<dbReference type="OrthoDB" id="10263032at2759"/>
<dbReference type="Pfam" id="PF12895">
    <property type="entry name" value="ANAPC3"/>
    <property type="match status" value="1"/>
</dbReference>
<dbReference type="Pfam" id="PF14559">
    <property type="entry name" value="TPR_19"/>
    <property type="match status" value="1"/>
</dbReference>
<feature type="repeat" description="TPR" evidence="3">
    <location>
        <begin position="948"/>
        <end position="981"/>
    </location>
</feature>
<dbReference type="SUPFAM" id="SSF48452">
    <property type="entry name" value="TPR-like"/>
    <property type="match status" value="4"/>
</dbReference>
<dbReference type="EMBL" id="GG662510">
    <property type="protein sequence ID" value="EAR84979.1"/>
    <property type="molecule type" value="Genomic_DNA"/>
</dbReference>
<feature type="repeat" description="TPR" evidence="3">
    <location>
        <begin position="637"/>
        <end position="670"/>
    </location>
</feature>
<dbReference type="eggNOG" id="KOG1124">
    <property type="taxonomic scope" value="Eukaryota"/>
</dbReference>
<organism evidence="5 6">
    <name type="scientific">Tetrahymena thermophila (strain SB210)</name>
    <dbReference type="NCBI Taxonomy" id="312017"/>
    <lineage>
        <taxon>Eukaryota</taxon>
        <taxon>Sar</taxon>
        <taxon>Alveolata</taxon>
        <taxon>Ciliophora</taxon>
        <taxon>Intramacronucleata</taxon>
        <taxon>Oligohymenophorea</taxon>
        <taxon>Hymenostomatida</taxon>
        <taxon>Tetrahymenina</taxon>
        <taxon>Tetrahymenidae</taxon>
        <taxon>Tetrahymena</taxon>
    </lineage>
</organism>
<evidence type="ECO:0000256" key="1">
    <source>
        <dbReference type="ARBA" id="ARBA00022803"/>
    </source>
</evidence>
<dbReference type="GO" id="GO:0005524">
    <property type="term" value="F:ATP binding"/>
    <property type="evidence" value="ECO:0007669"/>
    <property type="project" value="InterPro"/>
</dbReference>
<dbReference type="GeneID" id="7824031"/>
<evidence type="ECO:0000259" key="4">
    <source>
        <dbReference type="PROSITE" id="PS50011"/>
    </source>
</evidence>
<dbReference type="GO" id="GO:0004672">
    <property type="term" value="F:protein kinase activity"/>
    <property type="evidence" value="ECO:0007669"/>
    <property type="project" value="InterPro"/>
</dbReference>
<dbReference type="PROSITE" id="PS50005">
    <property type="entry name" value="TPR"/>
    <property type="match status" value="6"/>
</dbReference>
<proteinExistence type="inferred from homology"/>
<dbReference type="SUPFAM" id="SSF56112">
    <property type="entry name" value="Protein kinase-like (PK-like)"/>
    <property type="match status" value="1"/>
</dbReference>
<dbReference type="RefSeq" id="XP_001032642.1">
    <property type="nucleotide sequence ID" value="XM_001032642.1"/>
</dbReference>
<dbReference type="Proteomes" id="UP000009168">
    <property type="component" value="Unassembled WGS sequence"/>
</dbReference>
<dbReference type="InterPro" id="IPR001245">
    <property type="entry name" value="Ser-Thr/Tyr_kinase_cat_dom"/>
</dbReference>
<dbReference type="InterPro" id="IPR011009">
    <property type="entry name" value="Kinase-like_dom_sf"/>
</dbReference>
<evidence type="ECO:0000256" key="3">
    <source>
        <dbReference type="PROSITE-ProRule" id="PRU00339"/>
    </source>
</evidence>
<feature type="domain" description="Protein kinase" evidence="4">
    <location>
        <begin position="51"/>
        <end position="356"/>
    </location>
</feature>
<feature type="repeat" description="TPR" evidence="3">
    <location>
        <begin position="706"/>
        <end position="739"/>
    </location>
</feature>
<dbReference type="HOGENOM" id="CLU_259560_0_0_1"/>
<feature type="repeat" description="TPR" evidence="3">
    <location>
        <begin position="911"/>
        <end position="944"/>
    </location>
</feature>
<dbReference type="InterPro" id="IPR011990">
    <property type="entry name" value="TPR-like_helical_dom_sf"/>
</dbReference>
<evidence type="ECO:0000256" key="2">
    <source>
        <dbReference type="ARBA" id="ARBA00038210"/>
    </source>
</evidence>
<dbReference type="KEGG" id="tet:TTHERM_00585370"/>
<dbReference type="Pfam" id="PF13432">
    <property type="entry name" value="TPR_16"/>
    <property type="match status" value="1"/>
</dbReference>
<dbReference type="PROSITE" id="PS50011">
    <property type="entry name" value="PROTEIN_KINASE_DOM"/>
    <property type="match status" value="1"/>
</dbReference>
<evidence type="ECO:0000313" key="5">
    <source>
        <dbReference type="EMBL" id="EAR84979.1"/>
    </source>
</evidence>
<dbReference type="InParanoid" id="I7MCV1"/>
<dbReference type="InterPro" id="IPR019734">
    <property type="entry name" value="TPR_rpt"/>
</dbReference>
<reference evidence="6" key="1">
    <citation type="journal article" date="2006" name="PLoS Biol.">
        <title>Macronuclear genome sequence of the ciliate Tetrahymena thermophila, a model eukaryote.</title>
        <authorList>
            <person name="Eisen J.A."/>
            <person name="Coyne R.S."/>
            <person name="Wu M."/>
            <person name="Wu D."/>
            <person name="Thiagarajan M."/>
            <person name="Wortman J.R."/>
            <person name="Badger J.H."/>
            <person name="Ren Q."/>
            <person name="Amedeo P."/>
            <person name="Jones K.M."/>
            <person name="Tallon L.J."/>
            <person name="Delcher A.L."/>
            <person name="Salzberg S.L."/>
            <person name="Silva J.C."/>
            <person name="Haas B.J."/>
            <person name="Majoros W.H."/>
            <person name="Farzad M."/>
            <person name="Carlton J.M."/>
            <person name="Smith R.K. Jr."/>
            <person name="Garg J."/>
            <person name="Pearlman R.E."/>
            <person name="Karrer K.M."/>
            <person name="Sun L."/>
            <person name="Manning G."/>
            <person name="Elde N.C."/>
            <person name="Turkewitz A.P."/>
            <person name="Asai D.J."/>
            <person name="Wilkes D.E."/>
            <person name="Wang Y."/>
            <person name="Cai H."/>
            <person name="Collins K."/>
            <person name="Stewart B.A."/>
            <person name="Lee S.R."/>
            <person name="Wilamowska K."/>
            <person name="Weinberg Z."/>
            <person name="Ruzzo W.L."/>
            <person name="Wloga D."/>
            <person name="Gaertig J."/>
            <person name="Frankel J."/>
            <person name="Tsao C.-C."/>
            <person name="Gorovsky M.A."/>
            <person name="Keeling P.J."/>
            <person name="Waller R.F."/>
            <person name="Patron N.J."/>
            <person name="Cherry J.M."/>
            <person name="Stover N.A."/>
            <person name="Krieger C.J."/>
            <person name="del Toro C."/>
            <person name="Ryder H.F."/>
            <person name="Williamson S.C."/>
            <person name="Barbeau R.A."/>
            <person name="Hamilton E.P."/>
            <person name="Orias E."/>
        </authorList>
    </citation>
    <scope>NUCLEOTIDE SEQUENCE [LARGE SCALE GENOMIC DNA]</scope>
    <source>
        <strain evidence="6">SB210</strain>
    </source>
</reference>
<accession>I7MCV1</accession>
<gene>
    <name evidence="5" type="ORF">TTHERM_00585370</name>
</gene>
<feature type="repeat" description="TPR" evidence="3">
    <location>
        <begin position="982"/>
        <end position="1015"/>
    </location>
</feature>
<comment type="similarity">
    <text evidence="2">Belongs to the APC3/CDC27 family.</text>
</comment>
<dbReference type="InterPro" id="IPR000719">
    <property type="entry name" value="Prot_kinase_dom"/>
</dbReference>
<dbReference type="Pfam" id="PF13181">
    <property type="entry name" value="TPR_8"/>
    <property type="match status" value="2"/>
</dbReference>
<keyword evidence="6" id="KW-1185">Reference proteome</keyword>
<evidence type="ECO:0000313" key="6">
    <source>
        <dbReference type="Proteomes" id="UP000009168"/>
    </source>
</evidence>